<protein>
    <submittedName>
        <fullName evidence="2">Uncharacterized protein</fullName>
    </submittedName>
</protein>
<dbReference type="AlphaFoldDB" id="A0AAQ3SFK3"/>
<dbReference type="EMBL" id="CP144745">
    <property type="protein sequence ID" value="WVZ54848.1"/>
    <property type="molecule type" value="Genomic_DNA"/>
</dbReference>
<sequence length="165" mass="18522">MGEDGSEEVVQRRGTRKSHYISPPPVPAPAARRLIRPIGDGQWEDVTWDGTGGLCRKVLDQTAMKICKDTFSNIRLQVTNAWLKSQGQPLGRFRDCLETYLTAEEYKQTGHPLFADQPGPYKALSQEEYQRQQQAHHEYVNAQQMAAIQVVNVLTAGADICHARS</sequence>
<proteinExistence type="predicted"/>
<evidence type="ECO:0000313" key="2">
    <source>
        <dbReference type="EMBL" id="WVZ54848.1"/>
    </source>
</evidence>
<evidence type="ECO:0000256" key="1">
    <source>
        <dbReference type="SAM" id="MobiDB-lite"/>
    </source>
</evidence>
<reference evidence="2 3" key="1">
    <citation type="submission" date="2024-02" db="EMBL/GenBank/DDBJ databases">
        <title>High-quality chromosome-scale genome assembly of Pensacola bahiagrass (Paspalum notatum Flugge var. saurae).</title>
        <authorList>
            <person name="Vega J.M."/>
            <person name="Podio M."/>
            <person name="Orjuela J."/>
            <person name="Siena L.A."/>
            <person name="Pessino S.C."/>
            <person name="Combes M.C."/>
            <person name="Mariac C."/>
            <person name="Albertini E."/>
            <person name="Pupilli F."/>
            <person name="Ortiz J.P.A."/>
            <person name="Leblanc O."/>
        </authorList>
    </citation>
    <scope>NUCLEOTIDE SEQUENCE [LARGE SCALE GENOMIC DNA]</scope>
    <source>
        <strain evidence="2">R1</strain>
        <tissue evidence="2">Leaf</tissue>
    </source>
</reference>
<accession>A0AAQ3SFK3</accession>
<keyword evidence="3" id="KW-1185">Reference proteome</keyword>
<feature type="region of interest" description="Disordered" evidence="1">
    <location>
        <begin position="1"/>
        <end position="30"/>
    </location>
</feature>
<dbReference type="Proteomes" id="UP001341281">
    <property type="component" value="Chromosome 01"/>
</dbReference>
<organism evidence="2 3">
    <name type="scientific">Paspalum notatum var. saurae</name>
    <dbReference type="NCBI Taxonomy" id="547442"/>
    <lineage>
        <taxon>Eukaryota</taxon>
        <taxon>Viridiplantae</taxon>
        <taxon>Streptophyta</taxon>
        <taxon>Embryophyta</taxon>
        <taxon>Tracheophyta</taxon>
        <taxon>Spermatophyta</taxon>
        <taxon>Magnoliopsida</taxon>
        <taxon>Liliopsida</taxon>
        <taxon>Poales</taxon>
        <taxon>Poaceae</taxon>
        <taxon>PACMAD clade</taxon>
        <taxon>Panicoideae</taxon>
        <taxon>Andropogonodae</taxon>
        <taxon>Paspaleae</taxon>
        <taxon>Paspalinae</taxon>
        <taxon>Paspalum</taxon>
    </lineage>
</organism>
<gene>
    <name evidence="2" type="ORF">U9M48_005592</name>
</gene>
<evidence type="ECO:0000313" key="3">
    <source>
        <dbReference type="Proteomes" id="UP001341281"/>
    </source>
</evidence>
<name>A0AAQ3SFK3_PASNO</name>